<dbReference type="Pfam" id="PF01071">
    <property type="entry name" value="GARS_A"/>
    <property type="match status" value="1"/>
</dbReference>
<dbReference type="InterPro" id="IPR020560">
    <property type="entry name" value="PRibGlycinamide_synth_C-dom"/>
</dbReference>
<keyword evidence="8 13" id="KW-0067">ATP-binding</keyword>
<name>A0ABY9TWS2_9GAMM</name>
<organism evidence="15 16">
    <name type="scientific">Thalassotalea psychrophila</name>
    <dbReference type="NCBI Taxonomy" id="3065647"/>
    <lineage>
        <taxon>Bacteria</taxon>
        <taxon>Pseudomonadati</taxon>
        <taxon>Pseudomonadota</taxon>
        <taxon>Gammaproteobacteria</taxon>
        <taxon>Alteromonadales</taxon>
        <taxon>Colwelliaceae</taxon>
        <taxon>Thalassotalea</taxon>
    </lineage>
</organism>
<evidence type="ECO:0000256" key="3">
    <source>
        <dbReference type="ARBA" id="ARBA00005174"/>
    </source>
</evidence>
<dbReference type="PROSITE" id="PS00184">
    <property type="entry name" value="GARS"/>
    <property type="match status" value="1"/>
</dbReference>
<dbReference type="SUPFAM" id="SSF52440">
    <property type="entry name" value="PreATP-grasp domain"/>
    <property type="match status" value="1"/>
</dbReference>
<dbReference type="Gene3D" id="3.40.50.20">
    <property type="match status" value="1"/>
</dbReference>
<evidence type="ECO:0000256" key="5">
    <source>
        <dbReference type="ARBA" id="ARBA00022598"/>
    </source>
</evidence>
<evidence type="ECO:0000256" key="8">
    <source>
        <dbReference type="ARBA" id="ARBA00022840"/>
    </source>
</evidence>
<dbReference type="Proteomes" id="UP001258994">
    <property type="component" value="Chromosome"/>
</dbReference>
<dbReference type="InterPro" id="IPR000115">
    <property type="entry name" value="PRibGlycinamide_synth"/>
</dbReference>
<dbReference type="EC" id="6.3.4.13" evidence="4 12"/>
<evidence type="ECO:0000256" key="1">
    <source>
        <dbReference type="ARBA" id="ARBA00001936"/>
    </source>
</evidence>
<dbReference type="Pfam" id="PF02843">
    <property type="entry name" value="GARS_C"/>
    <property type="match status" value="1"/>
</dbReference>
<dbReference type="InterPro" id="IPR037123">
    <property type="entry name" value="PRibGlycinamide_synth_C_sf"/>
</dbReference>
<evidence type="ECO:0000256" key="2">
    <source>
        <dbReference type="ARBA" id="ARBA00001946"/>
    </source>
</evidence>
<dbReference type="HAMAP" id="MF_00138">
    <property type="entry name" value="GARS"/>
    <property type="match status" value="1"/>
</dbReference>
<proteinExistence type="inferred from homology"/>
<keyword evidence="5 12" id="KW-0436">Ligase</keyword>
<dbReference type="SUPFAM" id="SSF56059">
    <property type="entry name" value="Glutathione synthetase ATP-binding domain-like"/>
    <property type="match status" value="1"/>
</dbReference>
<dbReference type="Gene3D" id="3.30.1490.20">
    <property type="entry name" value="ATP-grasp fold, A domain"/>
    <property type="match status" value="1"/>
</dbReference>
<keyword evidence="6 13" id="KW-0547">Nucleotide-binding</keyword>
<comment type="pathway">
    <text evidence="3 12">Purine metabolism; IMP biosynthesis via de novo pathway; N(1)-(5-phospho-D-ribosyl)glycinamide from 5-phospho-alpha-D-ribose 1-diphosphate: step 2/2.</text>
</comment>
<comment type="cofactor">
    <cofactor evidence="1">
        <name>Mn(2+)</name>
        <dbReference type="ChEBI" id="CHEBI:29035"/>
    </cofactor>
</comment>
<comment type="similarity">
    <text evidence="9 12">Belongs to the GARS family.</text>
</comment>
<evidence type="ECO:0000313" key="15">
    <source>
        <dbReference type="EMBL" id="WNC72748.1"/>
    </source>
</evidence>
<feature type="domain" description="ATP-grasp" evidence="14">
    <location>
        <begin position="109"/>
        <end position="316"/>
    </location>
</feature>
<dbReference type="GO" id="GO:0004637">
    <property type="term" value="F:phosphoribosylamine-glycine ligase activity"/>
    <property type="evidence" value="ECO:0007669"/>
    <property type="project" value="UniProtKB-EC"/>
</dbReference>
<dbReference type="SUPFAM" id="SSF51246">
    <property type="entry name" value="Rudiment single hybrid motif"/>
    <property type="match status" value="1"/>
</dbReference>
<evidence type="ECO:0000256" key="10">
    <source>
        <dbReference type="ARBA" id="ARBA00042242"/>
    </source>
</evidence>
<gene>
    <name evidence="12 15" type="primary">purD</name>
    <name evidence="15" type="ORF">RGQ13_01850</name>
</gene>
<dbReference type="SMART" id="SM01210">
    <property type="entry name" value="GARS_C"/>
    <property type="match status" value="1"/>
</dbReference>
<dbReference type="InterPro" id="IPR016185">
    <property type="entry name" value="PreATP-grasp_dom_sf"/>
</dbReference>
<evidence type="ECO:0000256" key="4">
    <source>
        <dbReference type="ARBA" id="ARBA00013255"/>
    </source>
</evidence>
<dbReference type="PANTHER" id="PTHR43472:SF1">
    <property type="entry name" value="PHOSPHORIBOSYLAMINE--GLYCINE LIGASE, CHLOROPLASTIC"/>
    <property type="match status" value="1"/>
</dbReference>
<evidence type="ECO:0000256" key="6">
    <source>
        <dbReference type="ARBA" id="ARBA00022741"/>
    </source>
</evidence>
<dbReference type="InterPro" id="IPR013815">
    <property type="entry name" value="ATP_grasp_subdomain_1"/>
</dbReference>
<evidence type="ECO:0000256" key="11">
    <source>
        <dbReference type="ARBA" id="ARBA00042864"/>
    </source>
</evidence>
<dbReference type="PROSITE" id="PS50975">
    <property type="entry name" value="ATP_GRASP"/>
    <property type="match status" value="1"/>
</dbReference>
<dbReference type="InterPro" id="IPR011761">
    <property type="entry name" value="ATP-grasp"/>
</dbReference>
<dbReference type="Gene3D" id="3.30.470.20">
    <property type="entry name" value="ATP-grasp fold, B domain"/>
    <property type="match status" value="1"/>
</dbReference>
<evidence type="ECO:0000256" key="9">
    <source>
        <dbReference type="ARBA" id="ARBA00038345"/>
    </source>
</evidence>
<evidence type="ECO:0000256" key="7">
    <source>
        <dbReference type="ARBA" id="ARBA00022755"/>
    </source>
</evidence>
<dbReference type="SMART" id="SM01209">
    <property type="entry name" value="GARS_A"/>
    <property type="match status" value="1"/>
</dbReference>
<reference evidence="16" key="1">
    <citation type="submission" date="2023-09" db="EMBL/GenBank/DDBJ databases">
        <authorList>
            <person name="Li S."/>
            <person name="Li X."/>
            <person name="Zhang C."/>
            <person name="Zhao Z."/>
        </authorList>
    </citation>
    <scope>NUCLEOTIDE SEQUENCE [LARGE SCALE GENOMIC DNA]</scope>
    <source>
        <strain evidence="16">SQ149</strain>
    </source>
</reference>
<evidence type="ECO:0000313" key="16">
    <source>
        <dbReference type="Proteomes" id="UP001258994"/>
    </source>
</evidence>
<protein>
    <recommendedName>
        <fullName evidence="4 12">Phosphoribosylamine--glycine ligase</fullName>
        <ecNumber evidence="4 12">6.3.4.13</ecNumber>
    </recommendedName>
    <alternativeName>
        <fullName evidence="12">GARS</fullName>
    </alternativeName>
    <alternativeName>
        <fullName evidence="10 12">Glycinamide ribonucleotide synthetase</fullName>
    </alternativeName>
    <alternativeName>
        <fullName evidence="11 12">Phosphoribosylglycinamide synthetase</fullName>
    </alternativeName>
</protein>
<keyword evidence="16" id="KW-1185">Reference proteome</keyword>
<evidence type="ECO:0000259" key="14">
    <source>
        <dbReference type="PROSITE" id="PS50975"/>
    </source>
</evidence>
<dbReference type="InterPro" id="IPR020561">
    <property type="entry name" value="PRibGlycinamid_synth_ATP-grasp"/>
</dbReference>
<dbReference type="NCBIfam" id="TIGR00877">
    <property type="entry name" value="purD"/>
    <property type="match status" value="1"/>
</dbReference>
<evidence type="ECO:0000256" key="12">
    <source>
        <dbReference type="HAMAP-Rule" id="MF_00138"/>
    </source>
</evidence>
<dbReference type="InterPro" id="IPR020559">
    <property type="entry name" value="PRibGlycinamide_synth_CS"/>
</dbReference>
<dbReference type="EMBL" id="CP134145">
    <property type="protein sequence ID" value="WNC72748.1"/>
    <property type="molecule type" value="Genomic_DNA"/>
</dbReference>
<dbReference type="InterPro" id="IPR011054">
    <property type="entry name" value="Rudment_hybrid_motif"/>
</dbReference>
<dbReference type="RefSeq" id="WP_348391863.1">
    <property type="nucleotide sequence ID" value="NZ_CP134145.1"/>
</dbReference>
<dbReference type="Pfam" id="PF02844">
    <property type="entry name" value="GARS_N"/>
    <property type="match status" value="1"/>
</dbReference>
<accession>A0ABY9TWS2</accession>
<comment type="catalytic activity">
    <reaction evidence="12">
        <text>5-phospho-beta-D-ribosylamine + glycine + ATP = N(1)-(5-phospho-beta-D-ribosyl)glycinamide + ADP + phosphate + H(+)</text>
        <dbReference type="Rhea" id="RHEA:17453"/>
        <dbReference type="ChEBI" id="CHEBI:15378"/>
        <dbReference type="ChEBI" id="CHEBI:30616"/>
        <dbReference type="ChEBI" id="CHEBI:43474"/>
        <dbReference type="ChEBI" id="CHEBI:57305"/>
        <dbReference type="ChEBI" id="CHEBI:58681"/>
        <dbReference type="ChEBI" id="CHEBI:143788"/>
        <dbReference type="ChEBI" id="CHEBI:456216"/>
        <dbReference type="EC" id="6.3.4.13"/>
    </reaction>
</comment>
<sequence>MNVLVIGSGGREHALAWKAAQSSSVSKVFVAPGNAGTATEPKLENIAVSSDDIQGLIAFAKENSVALTIVGPEQPLVDGVVDAFQAQGLTIFGPSAKAAQLEGSKSFTKDFLARNNIPSGSYENFTEIEPAIAYVRKQGAPIVVKADGLAAGKGVIVALTLQEAEDAIKDMLAGNAFGDAGHRVVIEEFLEGEEASFIVMVDGKNVLAMATSQDHKRAYNNDEGPNTGGMGAYSPAPVVTADIHQRIMNEVILPTVEGMANEGAPYSGFLYAGLMIAADGTPNVIEYNCRFGDPETQPMMMRLQSDLVELCLLACNGKLDEATIDFDPRAAVGVVLAAGGYPGSYGKGEVISGLELNTLTDRKTFHAGTAEKDGNVVTSGGRVLCATALGKTVTEAQKAAYELLNQITWKDVQFRTDIAYRAIARES</sequence>
<comment type="cofactor">
    <cofactor evidence="2">
        <name>Mg(2+)</name>
        <dbReference type="ChEBI" id="CHEBI:18420"/>
    </cofactor>
</comment>
<evidence type="ECO:0000256" key="13">
    <source>
        <dbReference type="PROSITE-ProRule" id="PRU00409"/>
    </source>
</evidence>
<keyword evidence="7 12" id="KW-0658">Purine biosynthesis</keyword>
<dbReference type="PANTHER" id="PTHR43472">
    <property type="entry name" value="PHOSPHORIBOSYLAMINE--GLYCINE LIGASE"/>
    <property type="match status" value="1"/>
</dbReference>
<dbReference type="InterPro" id="IPR020562">
    <property type="entry name" value="PRibGlycinamide_synth_N"/>
</dbReference>
<dbReference type="Gene3D" id="3.90.600.10">
    <property type="entry name" value="Phosphoribosylglycinamide synthetase, C-terminal domain"/>
    <property type="match status" value="1"/>
</dbReference>